<dbReference type="GO" id="GO:0005829">
    <property type="term" value="C:cytosol"/>
    <property type="evidence" value="ECO:0007669"/>
    <property type="project" value="TreeGrafter"/>
</dbReference>
<comment type="function">
    <text evidence="2">One of several proteins that assist in the late maturation steps of the functional core of the 30S ribosomal subunit. Associates with free 30S ribosomal subunits (but not with 30S subunits that are part of 70S ribosomes or polysomes). Required for efficient processing of 16S rRNA. May interact with the 5'-terminal helix region of 16S rRNA.</text>
</comment>
<reference evidence="3" key="2">
    <citation type="journal article" date="2021" name="PeerJ">
        <title>Extensive microbial diversity within the chicken gut microbiome revealed by metagenomics and culture.</title>
        <authorList>
            <person name="Gilroy R."/>
            <person name="Ravi A."/>
            <person name="Getino M."/>
            <person name="Pursley I."/>
            <person name="Horton D.L."/>
            <person name="Alikhan N.F."/>
            <person name="Baker D."/>
            <person name="Gharbi K."/>
            <person name="Hall N."/>
            <person name="Watson M."/>
            <person name="Adriaenssens E.M."/>
            <person name="Foster-Nyarko E."/>
            <person name="Jarju S."/>
            <person name="Secka A."/>
            <person name="Antonio M."/>
            <person name="Oren A."/>
            <person name="Chaudhuri R.R."/>
            <person name="La Ragione R."/>
            <person name="Hildebrand F."/>
            <person name="Pallen M.J."/>
        </authorList>
    </citation>
    <scope>NUCLEOTIDE SEQUENCE</scope>
    <source>
        <strain evidence="3">ChiGjej3B3-5194</strain>
    </source>
</reference>
<dbReference type="PANTHER" id="PTHR33515">
    <property type="entry name" value="RIBOSOME-BINDING FACTOR A, CHLOROPLASTIC-RELATED"/>
    <property type="match status" value="1"/>
</dbReference>
<sequence>MKRQNNNSNRAQRVASKVQTLVAEILRDDFGDDKIISGVSLVGAVAHGGLQFVRLFYYSRNTDIDAVQRRLDDITRTVRYELAARMNQKYVPDIRFEYDDTLDRAERIDALLDNLGE</sequence>
<evidence type="ECO:0000313" key="3">
    <source>
        <dbReference type="EMBL" id="HIS70694.1"/>
    </source>
</evidence>
<comment type="subcellular location">
    <subcellularLocation>
        <location evidence="2">Cytoplasm</location>
    </subcellularLocation>
</comment>
<evidence type="ECO:0000256" key="1">
    <source>
        <dbReference type="ARBA" id="ARBA00022517"/>
    </source>
</evidence>
<dbReference type="InterPro" id="IPR015946">
    <property type="entry name" value="KH_dom-like_a/b"/>
</dbReference>
<reference evidence="3" key="1">
    <citation type="submission" date="2020-10" db="EMBL/GenBank/DDBJ databases">
        <authorList>
            <person name="Gilroy R."/>
        </authorList>
    </citation>
    <scope>NUCLEOTIDE SEQUENCE</scope>
    <source>
        <strain evidence="3">ChiGjej3B3-5194</strain>
    </source>
</reference>
<dbReference type="PANTHER" id="PTHR33515:SF1">
    <property type="entry name" value="RIBOSOME-BINDING FACTOR A, CHLOROPLASTIC-RELATED"/>
    <property type="match status" value="1"/>
</dbReference>
<comment type="caution">
    <text evidence="3">The sequence shown here is derived from an EMBL/GenBank/DDBJ whole genome shotgun (WGS) entry which is preliminary data.</text>
</comment>
<dbReference type="EMBL" id="DVJI01000009">
    <property type="protein sequence ID" value="HIS70694.1"/>
    <property type="molecule type" value="Genomic_DNA"/>
</dbReference>
<gene>
    <name evidence="2" type="primary">rbfA</name>
    <name evidence="3" type="ORF">IAD02_01760</name>
</gene>
<dbReference type="InterPro" id="IPR023799">
    <property type="entry name" value="RbfA_dom_sf"/>
</dbReference>
<dbReference type="SUPFAM" id="SSF89919">
    <property type="entry name" value="Ribosome-binding factor A, RbfA"/>
    <property type="match status" value="1"/>
</dbReference>
<name>A0A9D1FFE9_9PROT</name>
<keyword evidence="2" id="KW-0963">Cytoplasm</keyword>
<evidence type="ECO:0000256" key="2">
    <source>
        <dbReference type="HAMAP-Rule" id="MF_00003"/>
    </source>
</evidence>
<evidence type="ECO:0000313" key="4">
    <source>
        <dbReference type="Proteomes" id="UP000886742"/>
    </source>
</evidence>
<dbReference type="InterPro" id="IPR000238">
    <property type="entry name" value="RbfA"/>
</dbReference>
<dbReference type="GO" id="GO:0043024">
    <property type="term" value="F:ribosomal small subunit binding"/>
    <property type="evidence" value="ECO:0007669"/>
    <property type="project" value="TreeGrafter"/>
</dbReference>
<dbReference type="GO" id="GO:0030490">
    <property type="term" value="P:maturation of SSU-rRNA"/>
    <property type="evidence" value="ECO:0007669"/>
    <property type="project" value="UniProtKB-UniRule"/>
</dbReference>
<dbReference type="Pfam" id="PF02033">
    <property type="entry name" value="RBFA"/>
    <property type="match status" value="1"/>
</dbReference>
<dbReference type="AlphaFoldDB" id="A0A9D1FFE9"/>
<dbReference type="Gene3D" id="3.30.300.20">
    <property type="match status" value="1"/>
</dbReference>
<dbReference type="HAMAP" id="MF_00003">
    <property type="entry name" value="RbfA"/>
    <property type="match status" value="1"/>
</dbReference>
<comment type="subunit">
    <text evidence="2">Monomer. Binds 30S ribosomal subunits, but not 50S ribosomal subunits or 70S ribosomes.</text>
</comment>
<dbReference type="Proteomes" id="UP000886742">
    <property type="component" value="Unassembled WGS sequence"/>
</dbReference>
<accession>A0A9D1FFE9</accession>
<protein>
    <recommendedName>
        <fullName evidence="2">Ribosome-binding factor A</fullName>
    </recommendedName>
</protein>
<proteinExistence type="inferred from homology"/>
<organism evidence="3 4">
    <name type="scientific">Candidatus Enterousia intestinigallinarum</name>
    <dbReference type="NCBI Taxonomy" id="2840790"/>
    <lineage>
        <taxon>Bacteria</taxon>
        <taxon>Pseudomonadati</taxon>
        <taxon>Pseudomonadota</taxon>
        <taxon>Alphaproteobacteria</taxon>
        <taxon>Candidatus Enterousia</taxon>
    </lineage>
</organism>
<keyword evidence="1 2" id="KW-0690">Ribosome biogenesis</keyword>
<comment type="similarity">
    <text evidence="2">Belongs to the RbfA family.</text>
</comment>